<dbReference type="HOGENOM" id="CLU_066192_4_0_9"/>
<dbReference type="PANTHER" id="PTHR46558">
    <property type="entry name" value="TRACRIPTIONAL REGULATORY PROTEIN-RELATED-RELATED"/>
    <property type="match status" value="1"/>
</dbReference>
<dbReference type="SUPFAM" id="SSF47413">
    <property type="entry name" value="lambda repressor-like DNA-binding domains"/>
    <property type="match status" value="1"/>
</dbReference>
<dbReference type="EMBL" id="ACIM02000001">
    <property type="protein sequence ID" value="EEW97357.1"/>
    <property type="molecule type" value="Genomic_DNA"/>
</dbReference>
<feature type="domain" description="HTH cro/C1-type" evidence="2">
    <location>
        <begin position="33"/>
        <end position="88"/>
    </location>
</feature>
<dbReference type="InterPro" id="IPR001387">
    <property type="entry name" value="Cro/C1-type_HTH"/>
</dbReference>
<evidence type="ECO:0000256" key="1">
    <source>
        <dbReference type="ARBA" id="ARBA00023125"/>
    </source>
</evidence>
<dbReference type="GO" id="GO:0003677">
    <property type="term" value="F:DNA binding"/>
    <property type="evidence" value="ECO:0007669"/>
    <property type="project" value="UniProtKB-KW"/>
</dbReference>
<keyword evidence="1 3" id="KW-0238">DNA-binding</keyword>
<dbReference type="CDD" id="cd00093">
    <property type="entry name" value="HTH_XRE"/>
    <property type="match status" value="1"/>
</dbReference>
<dbReference type="InterPro" id="IPR010982">
    <property type="entry name" value="Lambda_DNA-bd_dom_sf"/>
</dbReference>
<organism evidence="3 4">
    <name type="scientific">Dialister invisus DSM 15470</name>
    <dbReference type="NCBI Taxonomy" id="592028"/>
    <lineage>
        <taxon>Bacteria</taxon>
        <taxon>Bacillati</taxon>
        <taxon>Bacillota</taxon>
        <taxon>Negativicutes</taxon>
        <taxon>Veillonellales</taxon>
        <taxon>Veillonellaceae</taxon>
        <taxon>Dialister</taxon>
    </lineage>
</organism>
<protein>
    <submittedName>
        <fullName evidence="3">DNA-binding helix-turn-helix protein</fullName>
    </submittedName>
</protein>
<comment type="caution">
    <text evidence="3">The sequence shown here is derived from an EMBL/GenBank/DDBJ whole genome shotgun (WGS) entry which is preliminary data.</text>
</comment>
<name>C9LP71_9FIRM</name>
<dbReference type="eggNOG" id="COG1396">
    <property type="taxonomic scope" value="Bacteria"/>
</dbReference>
<proteinExistence type="predicted"/>
<dbReference type="PANTHER" id="PTHR46558:SF11">
    <property type="entry name" value="HTH-TYPE TRANSCRIPTIONAL REGULATOR XRE"/>
    <property type="match status" value="1"/>
</dbReference>
<dbReference type="AlphaFoldDB" id="C9LP71"/>
<dbReference type="Gene3D" id="1.10.260.40">
    <property type="entry name" value="lambda repressor-like DNA-binding domains"/>
    <property type="match status" value="1"/>
</dbReference>
<dbReference type="Pfam" id="PF01381">
    <property type="entry name" value="HTH_3"/>
    <property type="match status" value="1"/>
</dbReference>
<sequence length="174" mass="20304">MSCQDIFSCFKKNIWYNQDTKKAVTHMEFKDILYTLRKKNKLTQQEVAEYVGLQKAAIYKYEHGLLVNPKRSLISKLAKLFQVTPSYMMGLTEDDKSALTSFHLSFTKKDEKDIQKRLSDILNDMDSQDAIAMYNGGEPMDPETREYMKASLENALRFAKLKAKEKFTPKKHRK</sequence>
<keyword evidence="4" id="KW-1185">Reference proteome</keyword>
<accession>C9LP71</accession>
<gene>
    <name evidence="3" type="ORF">GCWU000321_01350</name>
</gene>
<evidence type="ECO:0000313" key="3">
    <source>
        <dbReference type="EMBL" id="EEW97357.1"/>
    </source>
</evidence>
<dbReference type="PROSITE" id="PS50943">
    <property type="entry name" value="HTH_CROC1"/>
    <property type="match status" value="1"/>
</dbReference>
<reference evidence="3" key="1">
    <citation type="submission" date="2009-09" db="EMBL/GenBank/DDBJ databases">
        <authorList>
            <person name="Weinstock G."/>
            <person name="Sodergren E."/>
            <person name="Clifton S."/>
            <person name="Fulton L."/>
            <person name="Fulton B."/>
            <person name="Courtney L."/>
            <person name="Fronick C."/>
            <person name="Harrison M."/>
            <person name="Strong C."/>
            <person name="Farmer C."/>
            <person name="Delahaunty K."/>
            <person name="Markovic C."/>
            <person name="Hall O."/>
            <person name="Minx P."/>
            <person name="Tomlinson C."/>
            <person name="Mitreva M."/>
            <person name="Nelson J."/>
            <person name="Hou S."/>
            <person name="Wollam A."/>
            <person name="Pepin K.H."/>
            <person name="Johnson M."/>
            <person name="Bhonagiri V."/>
            <person name="Nash W.E."/>
            <person name="Warren W."/>
            <person name="Chinwalla A."/>
            <person name="Mardis E.R."/>
            <person name="Wilson R.K."/>
        </authorList>
    </citation>
    <scope>NUCLEOTIDE SEQUENCE [LARGE SCALE GENOMIC DNA]</scope>
    <source>
        <strain evidence="3">DSM 15470</strain>
    </source>
</reference>
<dbReference type="Proteomes" id="UP000004736">
    <property type="component" value="Unassembled WGS sequence"/>
</dbReference>
<dbReference type="STRING" id="592028.GCWU000321_01350"/>
<evidence type="ECO:0000313" key="4">
    <source>
        <dbReference type="Proteomes" id="UP000004736"/>
    </source>
</evidence>
<evidence type="ECO:0000259" key="2">
    <source>
        <dbReference type="PROSITE" id="PS50943"/>
    </source>
</evidence>
<dbReference type="SMART" id="SM00530">
    <property type="entry name" value="HTH_XRE"/>
    <property type="match status" value="1"/>
</dbReference>